<gene>
    <name evidence="3" type="ORF">CUTER_02280</name>
</gene>
<reference evidence="3 4" key="1">
    <citation type="journal article" date="2015" name="Genome Announc.">
        <title>Virulence Factor Genes Detected in the Complete Genome Sequence of Corynebacterium uterequi DSM 45634, Isolated from the Uterus of a Maiden Mare.</title>
        <authorList>
            <person name="Ruckert C."/>
            <person name="Kriete M."/>
            <person name="Jaenicke S."/>
            <person name="Winkler A."/>
            <person name="Tauch A."/>
        </authorList>
    </citation>
    <scope>NUCLEOTIDE SEQUENCE [LARGE SCALE GENOMIC DNA]</scope>
    <source>
        <strain evidence="3 4">DSM 45634</strain>
    </source>
</reference>
<feature type="transmembrane region" description="Helical" evidence="2">
    <location>
        <begin position="58"/>
        <end position="75"/>
    </location>
</feature>
<evidence type="ECO:0000256" key="2">
    <source>
        <dbReference type="SAM" id="Phobius"/>
    </source>
</evidence>
<dbReference type="InterPro" id="IPR021385">
    <property type="entry name" value="DUF3017"/>
</dbReference>
<dbReference type="AlphaFoldDB" id="A0A0G3HAT4"/>
<dbReference type="EMBL" id="CP011546">
    <property type="protein sequence ID" value="AKK10471.1"/>
    <property type="molecule type" value="Genomic_DNA"/>
</dbReference>
<evidence type="ECO:0000313" key="4">
    <source>
        <dbReference type="Proteomes" id="UP000035548"/>
    </source>
</evidence>
<dbReference type="Pfam" id="PF11222">
    <property type="entry name" value="DUF3017"/>
    <property type="match status" value="1"/>
</dbReference>
<dbReference type="PATRIC" id="fig|1072256.5.peg.451"/>
<protein>
    <submittedName>
        <fullName evidence="3">Putative DUF3017 family protein</fullName>
    </submittedName>
</protein>
<dbReference type="KEGG" id="cut:CUTER_02280"/>
<feature type="region of interest" description="Disordered" evidence="1">
    <location>
        <begin position="1"/>
        <end position="27"/>
    </location>
</feature>
<proteinExistence type="predicted"/>
<accession>A0A0G3HAT4</accession>
<dbReference type="Proteomes" id="UP000035548">
    <property type="component" value="Chromosome"/>
</dbReference>
<feature type="transmembrane region" description="Helical" evidence="2">
    <location>
        <begin position="33"/>
        <end position="52"/>
    </location>
</feature>
<evidence type="ECO:0000313" key="3">
    <source>
        <dbReference type="EMBL" id="AKK10471.1"/>
    </source>
</evidence>
<keyword evidence="2" id="KW-1133">Transmembrane helix</keyword>
<keyword evidence="4" id="KW-1185">Reference proteome</keyword>
<reference evidence="4" key="2">
    <citation type="submission" date="2015-05" db="EMBL/GenBank/DDBJ databases">
        <title>Complete genome sequence of Corynebacterium uterequi DSM 45634, isolated from the uterus of a maiden mare.</title>
        <authorList>
            <person name="Ruckert C."/>
            <person name="Albersmeier A."/>
            <person name="Winkler A."/>
            <person name="Tauch A."/>
        </authorList>
    </citation>
    <scope>NUCLEOTIDE SEQUENCE [LARGE SCALE GENOMIC DNA]</scope>
    <source>
        <strain evidence="4">DSM 45634</strain>
    </source>
</reference>
<dbReference type="STRING" id="1072256.CUTER_02280"/>
<evidence type="ECO:0000256" key="1">
    <source>
        <dbReference type="SAM" id="MobiDB-lite"/>
    </source>
</evidence>
<keyword evidence="2" id="KW-0812">Transmembrane</keyword>
<organism evidence="3 4">
    <name type="scientific">Corynebacterium uterequi</name>
    <dbReference type="NCBI Taxonomy" id="1072256"/>
    <lineage>
        <taxon>Bacteria</taxon>
        <taxon>Bacillati</taxon>
        <taxon>Actinomycetota</taxon>
        <taxon>Actinomycetes</taxon>
        <taxon>Mycobacteriales</taxon>
        <taxon>Corynebacteriaceae</taxon>
        <taxon>Corynebacterium</taxon>
    </lineage>
</organism>
<name>A0A0G3HAT4_9CORY</name>
<feature type="transmembrane region" description="Helical" evidence="2">
    <location>
        <begin position="96"/>
        <end position="113"/>
    </location>
</feature>
<dbReference type="OrthoDB" id="4411540at2"/>
<sequence length="118" mass="12810">MTPTRPPRGRRRVALSTDNPHDVGNRPSPLPAWVQRVGVAALVLAFVASGWWSVTEHWRRSAFTLGFAMLWLSVLRLTCDSKVLGLLAVRSVKFDATYCAGIGAMLVFLAASVDSLGS</sequence>
<dbReference type="RefSeq" id="WP_047259054.1">
    <property type="nucleotide sequence ID" value="NZ_CP011546.1"/>
</dbReference>
<keyword evidence="2" id="KW-0472">Membrane</keyword>